<comment type="caution">
    <text evidence="2">The sequence shown here is derived from an EMBL/GenBank/DDBJ whole genome shotgun (WGS) entry which is preliminary data.</text>
</comment>
<dbReference type="InterPro" id="IPR011990">
    <property type="entry name" value="TPR-like_helical_dom_sf"/>
</dbReference>
<dbReference type="OrthoDB" id="1872379at2759"/>
<dbReference type="PROSITE" id="PS50005">
    <property type="entry name" value="TPR"/>
    <property type="match status" value="1"/>
</dbReference>
<keyword evidence="1" id="KW-0802">TPR repeat</keyword>
<dbReference type="Pfam" id="PF00515">
    <property type="entry name" value="TPR_1"/>
    <property type="match status" value="1"/>
</dbReference>
<dbReference type="InterPro" id="IPR019734">
    <property type="entry name" value="TPR_rpt"/>
</dbReference>
<organism evidence="2 3">
    <name type="scientific">Cetraspora pellucida</name>
    <dbReference type="NCBI Taxonomy" id="1433469"/>
    <lineage>
        <taxon>Eukaryota</taxon>
        <taxon>Fungi</taxon>
        <taxon>Fungi incertae sedis</taxon>
        <taxon>Mucoromycota</taxon>
        <taxon>Glomeromycotina</taxon>
        <taxon>Glomeromycetes</taxon>
        <taxon>Diversisporales</taxon>
        <taxon>Gigasporaceae</taxon>
        <taxon>Cetraspora</taxon>
    </lineage>
</organism>
<evidence type="ECO:0000313" key="3">
    <source>
        <dbReference type="Proteomes" id="UP000789759"/>
    </source>
</evidence>
<dbReference type="SUPFAM" id="SSF48452">
    <property type="entry name" value="TPR-like"/>
    <property type="match status" value="1"/>
</dbReference>
<dbReference type="AlphaFoldDB" id="A0A9N9D9W4"/>
<feature type="repeat" description="TPR" evidence="1">
    <location>
        <begin position="7"/>
        <end position="40"/>
    </location>
</feature>
<evidence type="ECO:0000313" key="2">
    <source>
        <dbReference type="EMBL" id="CAG8630528.1"/>
    </source>
</evidence>
<sequence>MNPNNEEEILYIRAQAYIKIEKYDEALVDLNRLLEINHKNEEIL</sequence>
<dbReference type="SMART" id="SM00028">
    <property type="entry name" value="TPR"/>
    <property type="match status" value="1"/>
</dbReference>
<accession>A0A9N9D9W4</accession>
<evidence type="ECO:0000256" key="1">
    <source>
        <dbReference type="PROSITE-ProRule" id="PRU00339"/>
    </source>
</evidence>
<feature type="non-terminal residue" evidence="2">
    <location>
        <position position="1"/>
    </location>
</feature>
<name>A0A9N9D9W4_9GLOM</name>
<protein>
    <submittedName>
        <fullName evidence="2">15854_t:CDS:1</fullName>
    </submittedName>
</protein>
<dbReference type="Proteomes" id="UP000789759">
    <property type="component" value="Unassembled WGS sequence"/>
</dbReference>
<dbReference type="Gene3D" id="1.25.40.10">
    <property type="entry name" value="Tetratricopeptide repeat domain"/>
    <property type="match status" value="1"/>
</dbReference>
<dbReference type="EMBL" id="CAJVQA010005924">
    <property type="protein sequence ID" value="CAG8630528.1"/>
    <property type="molecule type" value="Genomic_DNA"/>
</dbReference>
<gene>
    <name evidence="2" type="ORF">CPELLU_LOCUS8364</name>
</gene>
<reference evidence="2" key="1">
    <citation type="submission" date="2021-06" db="EMBL/GenBank/DDBJ databases">
        <authorList>
            <person name="Kallberg Y."/>
            <person name="Tangrot J."/>
            <person name="Rosling A."/>
        </authorList>
    </citation>
    <scope>NUCLEOTIDE SEQUENCE</scope>
    <source>
        <strain evidence="2">FL966</strain>
    </source>
</reference>
<keyword evidence="3" id="KW-1185">Reference proteome</keyword>
<proteinExistence type="predicted"/>
<feature type="non-terminal residue" evidence="2">
    <location>
        <position position="44"/>
    </location>
</feature>